<feature type="compositionally biased region" description="Basic and acidic residues" evidence="3">
    <location>
        <begin position="289"/>
        <end position="305"/>
    </location>
</feature>
<dbReference type="Pfam" id="PF03976">
    <property type="entry name" value="PPK2"/>
    <property type="match status" value="1"/>
</dbReference>
<organism evidence="5 6">
    <name type="scientific">Azorhizobium oxalatiphilum</name>
    <dbReference type="NCBI Taxonomy" id="980631"/>
    <lineage>
        <taxon>Bacteria</taxon>
        <taxon>Pseudomonadati</taxon>
        <taxon>Pseudomonadota</taxon>
        <taxon>Alphaproteobacteria</taxon>
        <taxon>Hyphomicrobiales</taxon>
        <taxon>Xanthobacteraceae</taxon>
        <taxon>Azorhizobium</taxon>
    </lineage>
</organism>
<name>A0A917FF82_9HYPH</name>
<comment type="catalytic activity">
    <reaction evidence="2">
        <text>[phosphate](n) + ATP = [phosphate](n+1) + ADP</text>
        <dbReference type="Rhea" id="RHEA:19573"/>
        <dbReference type="Rhea" id="RHEA-COMP:9859"/>
        <dbReference type="Rhea" id="RHEA-COMP:14280"/>
        <dbReference type="ChEBI" id="CHEBI:16838"/>
        <dbReference type="ChEBI" id="CHEBI:30616"/>
        <dbReference type="ChEBI" id="CHEBI:456216"/>
    </reaction>
    <physiologicalReaction direction="right-to-left" evidence="2">
        <dbReference type="Rhea" id="RHEA:19575"/>
    </physiologicalReaction>
</comment>
<dbReference type="AlphaFoldDB" id="A0A917FF82"/>
<evidence type="ECO:0000313" key="5">
    <source>
        <dbReference type="EMBL" id="GGF78382.1"/>
    </source>
</evidence>
<dbReference type="SUPFAM" id="SSF52540">
    <property type="entry name" value="P-loop containing nucleoside triphosphate hydrolases"/>
    <property type="match status" value="1"/>
</dbReference>
<dbReference type="InterPro" id="IPR022300">
    <property type="entry name" value="PPK2-rel_1"/>
</dbReference>
<reference evidence="5" key="1">
    <citation type="journal article" date="2014" name="Int. J. Syst. Evol. Microbiol.">
        <title>Complete genome sequence of Corynebacterium casei LMG S-19264T (=DSM 44701T), isolated from a smear-ripened cheese.</title>
        <authorList>
            <consortium name="US DOE Joint Genome Institute (JGI-PGF)"/>
            <person name="Walter F."/>
            <person name="Albersmeier A."/>
            <person name="Kalinowski J."/>
            <person name="Ruckert C."/>
        </authorList>
    </citation>
    <scope>NUCLEOTIDE SEQUENCE</scope>
    <source>
        <strain evidence="5">CCM 7897</strain>
    </source>
</reference>
<dbReference type="InterPro" id="IPR022488">
    <property type="entry name" value="PPK2-related"/>
</dbReference>
<comment type="caution">
    <text evidence="5">The sequence shown here is derived from an EMBL/GenBank/DDBJ whole genome shotgun (WGS) entry which is preliminary data.</text>
</comment>
<evidence type="ECO:0000256" key="2">
    <source>
        <dbReference type="ARBA" id="ARBA00024500"/>
    </source>
</evidence>
<sequence>MDYRTLFRAAPGSSFSLAGFDPGFHNSYSSRAEAQPAIEAQLERMGELQEKLYADRRHSLLIVLQGIDAAGKDGVCWHVLKGLGPHGCSVTAFKEPSSEERAHDFLWRIHPHTPAQGHVSVFNRSHYEEVLIARVHELVPEKVWKQRYDVINAFERSLMLAGTTVLKFFLAISKEEQLKRFGDRLNDPKRQWKISAADYSERSRWDDYGAAYDDMITKCSTPDAPWYVIPSNHKWFRDLAISQIIANTLDEMKLKTPAPTVDIDDIRTLYEAECVKAGIDPAAPKAAKKKEGEKKDGEKKDGNGKKDKKKG</sequence>
<dbReference type="GO" id="GO:0006754">
    <property type="term" value="P:ATP biosynthetic process"/>
    <property type="evidence" value="ECO:0007669"/>
    <property type="project" value="UniProtKB-KW"/>
</dbReference>
<dbReference type="InterPro" id="IPR027417">
    <property type="entry name" value="P-loop_NTPase"/>
</dbReference>
<dbReference type="NCBIfam" id="TIGR03709">
    <property type="entry name" value="PPK2_rel_1"/>
    <property type="match status" value="1"/>
</dbReference>
<feature type="region of interest" description="Disordered" evidence="3">
    <location>
        <begin position="281"/>
        <end position="311"/>
    </location>
</feature>
<dbReference type="Gene3D" id="3.40.50.300">
    <property type="entry name" value="P-loop containing nucleotide triphosphate hydrolases"/>
    <property type="match status" value="1"/>
</dbReference>
<accession>A0A917FF82</accession>
<proteinExistence type="predicted"/>
<feature type="domain" description="Polyphosphate kinase-2-related" evidence="4">
    <location>
        <begin position="32"/>
        <end position="255"/>
    </location>
</feature>
<keyword evidence="6" id="KW-1185">Reference proteome</keyword>
<evidence type="ECO:0000256" key="3">
    <source>
        <dbReference type="SAM" id="MobiDB-lite"/>
    </source>
</evidence>
<protein>
    <recommendedName>
        <fullName evidence="4">Polyphosphate kinase-2-related domain-containing protein</fullName>
    </recommendedName>
</protein>
<dbReference type="EMBL" id="BMCT01000007">
    <property type="protein sequence ID" value="GGF78382.1"/>
    <property type="molecule type" value="Genomic_DNA"/>
</dbReference>
<gene>
    <name evidence="5" type="ORF">GCM10007301_42990</name>
</gene>
<reference evidence="5" key="2">
    <citation type="submission" date="2020-09" db="EMBL/GenBank/DDBJ databases">
        <authorList>
            <person name="Sun Q."/>
            <person name="Sedlacek I."/>
        </authorList>
    </citation>
    <scope>NUCLEOTIDE SEQUENCE</scope>
    <source>
        <strain evidence="5">CCM 7897</strain>
    </source>
</reference>
<dbReference type="PANTHER" id="PTHR34383:SF3">
    <property type="entry name" value="POLYPHOSPHATE:AMP PHOSPHOTRANSFERASE"/>
    <property type="match status" value="1"/>
</dbReference>
<keyword evidence="1" id="KW-0066">ATP synthesis</keyword>
<dbReference type="RefSeq" id="WP_188582424.1">
    <property type="nucleotide sequence ID" value="NZ_BMCT01000007.1"/>
</dbReference>
<evidence type="ECO:0000256" key="1">
    <source>
        <dbReference type="ARBA" id="ARBA00023310"/>
    </source>
</evidence>
<dbReference type="GO" id="GO:0006797">
    <property type="term" value="P:polyphosphate metabolic process"/>
    <property type="evidence" value="ECO:0007669"/>
    <property type="project" value="InterPro"/>
</dbReference>
<dbReference type="GO" id="GO:0016776">
    <property type="term" value="F:phosphotransferase activity, phosphate group as acceptor"/>
    <property type="evidence" value="ECO:0007669"/>
    <property type="project" value="InterPro"/>
</dbReference>
<evidence type="ECO:0000259" key="4">
    <source>
        <dbReference type="Pfam" id="PF03976"/>
    </source>
</evidence>
<dbReference type="PANTHER" id="PTHR34383">
    <property type="entry name" value="POLYPHOSPHATE:AMP PHOSPHOTRANSFERASE-RELATED"/>
    <property type="match status" value="1"/>
</dbReference>
<evidence type="ECO:0000313" key="6">
    <source>
        <dbReference type="Proteomes" id="UP000606044"/>
    </source>
</evidence>
<dbReference type="Proteomes" id="UP000606044">
    <property type="component" value="Unassembled WGS sequence"/>
</dbReference>